<dbReference type="InterPro" id="IPR002782">
    <property type="entry name" value="Mut7-C_RNAse_dom"/>
</dbReference>
<dbReference type="AlphaFoldDB" id="A0A8S1C8K6"/>
<dbReference type="InterPro" id="IPR036397">
    <property type="entry name" value="RNaseH_sf"/>
</dbReference>
<organism evidence="2 3">
    <name type="scientific">Cloeon dipterum</name>
    <dbReference type="NCBI Taxonomy" id="197152"/>
    <lineage>
        <taxon>Eukaryota</taxon>
        <taxon>Metazoa</taxon>
        <taxon>Ecdysozoa</taxon>
        <taxon>Arthropoda</taxon>
        <taxon>Hexapoda</taxon>
        <taxon>Insecta</taxon>
        <taxon>Pterygota</taxon>
        <taxon>Palaeoptera</taxon>
        <taxon>Ephemeroptera</taxon>
        <taxon>Pisciforma</taxon>
        <taxon>Baetidae</taxon>
        <taxon>Cloeon</taxon>
    </lineage>
</organism>
<evidence type="ECO:0000259" key="1">
    <source>
        <dbReference type="SMART" id="SM00474"/>
    </source>
</evidence>
<name>A0A8S1C8K6_9INSE</name>
<dbReference type="PANTHER" id="PTHR47765:SF2">
    <property type="entry name" value="EXONUCLEASE MUT-7 HOMOLOG"/>
    <property type="match status" value="1"/>
</dbReference>
<dbReference type="PANTHER" id="PTHR47765">
    <property type="entry name" value="3'-5' EXONUCLEASE DOMAIN-CONTAINING PROTEIN"/>
    <property type="match status" value="1"/>
</dbReference>
<proteinExistence type="predicted"/>
<evidence type="ECO:0000313" key="2">
    <source>
        <dbReference type="EMBL" id="CAB3365110.1"/>
    </source>
</evidence>
<dbReference type="Pfam" id="PF01612">
    <property type="entry name" value="DNA_pol_A_exo1"/>
    <property type="match status" value="1"/>
</dbReference>
<dbReference type="EMBL" id="CADEPI010000019">
    <property type="protein sequence ID" value="CAB3365110.1"/>
    <property type="molecule type" value="Genomic_DNA"/>
</dbReference>
<dbReference type="GO" id="GO:0008408">
    <property type="term" value="F:3'-5' exonuclease activity"/>
    <property type="evidence" value="ECO:0007669"/>
    <property type="project" value="InterPro"/>
</dbReference>
<keyword evidence="3" id="KW-1185">Reference proteome</keyword>
<dbReference type="SUPFAM" id="SSF53098">
    <property type="entry name" value="Ribonuclease H-like"/>
    <property type="match status" value="1"/>
</dbReference>
<dbReference type="GO" id="GO:0003676">
    <property type="term" value="F:nucleic acid binding"/>
    <property type="evidence" value="ECO:0007669"/>
    <property type="project" value="InterPro"/>
</dbReference>
<dbReference type="GO" id="GO:0006139">
    <property type="term" value="P:nucleobase-containing compound metabolic process"/>
    <property type="evidence" value="ECO:0007669"/>
    <property type="project" value="InterPro"/>
</dbReference>
<dbReference type="SMART" id="SM00474">
    <property type="entry name" value="35EXOc"/>
    <property type="match status" value="1"/>
</dbReference>
<dbReference type="Gene3D" id="3.30.420.10">
    <property type="entry name" value="Ribonuclease H-like superfamily/Ribonuclease H"/>
    <property type="match status" value="1"/>
</dbReference>
<gene>
    <name evidence="2" type="ORF">CLODIP_2_CD06692</name>
</gene>
<feature type="domain" description="3'-5' exonuclease" evidence="1">
    <location>
        <begin position="369"/>
        <end position="565"/>
    </location>
</feature>
<dbReference type="InterPro" id="IPR012337">
    <property type="entry name" value="RNaseH-like_sf"/>
</dbReference>
<dbReference type="InterPro" id="IPR002562">
    <property type="entry name" value="3'-5'_exonuclease_dom"/>
</dbReference>
<dbReference type="Pfam" id="PF01927">
    <property type="entry name" value="Mut7-C"/>
    <property type="match status" value="1"/>
</dbReference>
<sequence>MASHLWANSTTWNPSSGLINEDEIKKWCYNLQRLWNMYKKDEQFFCLMQTKLDNSPNPYIEALLICRNCEDFGMPGRLTLAHDVMVHFKFWLADNDAACQCLNHEAKLIACKLIPQCNDGILAANIFNLYCLQSEPYMLKSVVDEELVGKKYKEACYLATLGRLHAHYSVEQIALPLLLQDKVIIAEHFLDGSPDHQKALVMLLDNILGMNDISQLHQLGLSLKVANMKLGNLNPKSFKKLVSRLSKKYRLSDLCPNLNKKNKKGALFFMLKKRYIEKTIGEESWQEMAHEAVKDSPDLQIELIQGVHGYGAHQDVAFWIRRYNIPVSDLPEHVQASIDLNSNSSSRPVDSCSSQKDLYLQLPLPSSSLIIVDNPEAVVAFLDEGLKGARLVGIDAEWKPSFGGKPPELALIQISLPEKVYLIDITVLKKNLSKELMIQLGSQFFFQSSILKLGFGLNHDLRAIEHSLPDIGGSLDVNVGGYLDLQTLWNVLASVYNIQLPYIARQDAGQGLSSLVQQCLGKPLNKENQFSNWERRPLRENQITYAALDAHCLLQIYSVLEKCCREQGTVFAEVCRAAGSCSYKPSQQKVQSPAQKSGAGSVPSSHRPRTTLLAKNARLLCDTMVQGLGKYLRKLGIDTKIISNPVQHSYSVRLALMEDRFLITRGKSYQEFASQLPQGHVINITSQFVEEQVDEVLRFFNICVSQSDIFARCMGCNEGNFMELSCSQIISMMDSDVKEFEGTPVKYHKIPRALLTKVDMFRVCKGCGHCYWDGSHIERFLRSKVAKKVLPSD</sequence>
<comment type="caution">
    <text evidence="2">The sequence shown here is derived from an EMBL/GenBank/DDBJ whole genome shotgun (WGS) entry which is preliminary data.</text>
</comment>
<dbReference type="OrthoDB" id="18193at2759"/>
<dbReference type="Proteomes" id="UP000494165">
    <property type="component" value="Unassembled WGS sequence"/>
</dbReference>
<evidence type="ECO:0000313" key="3">
    <source>
        <dbReference type="Proteomes" id="UP000494165"/>
    </source>
</evidence>
<protein>
    <recommendedName>
        <fullName evidence="1">3'-5' exonuclease domain-containing protein</fullName>
    </recommendedName>
</protein>
<dbReference type="InterPro" id="IPR052408">
    <property type="entry name" value="Exonuclease_MUT-7-like"/>
</dbReference>
<accession>A0A8S1C8K6</accession>
<reference evidence="2 3" key="1">
    <citation type="submission" date="2020-04" db="EMBL/GenBank/DDBJ databases">
        <authorList>
            <person name="Alioto T."/>
            <person name="Alioto T."/>
            <person name="Gomez Garrido J."/>
        </authorList>
    </citation>
    <scope>NUCLEOTIDE SEQUENCE [LARGE SCALE GENOMIC DNA]</scope>
</reference>